<evidence type="ECO:0000313" key="1">
    <source>
        <dbReference type="EMBL" id="MPM38134.1"/>
    </source>
</evidence>
<dbReference type="PROSITE" id="PS51257">
    <property type="entry name" value="PROKAR_LIPOPROTEIN"/>
    <property type="match status" value="1"/>
</dbReference>
<evidence type="ECO:0008006" key="2">
    <source>
        <dbReference type="Google" id="ProtNLM"/>
    </source>
</evidence>
<organism evidence="1">
    <name type="scientific">bioreactor metagenome</name>
    <dbReference type="NCBI Taxonomy" id="1076179"/>
    <lineage>
        <taxon>unclassified sequences</taxon>
        <taxon>metagenomes</taxon>
        <taxon>ecological metagenomes</taxon>
    </lineage>
</organism>
<comment type="caution">
    <text evidence="1">The sequence shown here is derived from an EMBL/GenBank/DDBJ whole genome shotgun (WGS) entry which is preliminary data.</text>
</comment>
<gene>
    <name evidence="1" type="ORF">SDC9_84761</name>
</gene>
<accession>A0A644ZK44</accession>
<dbReference type="EMBL" id="VSSQ01008182">
    <property type="protein sequence ID" value="MPM38134.1"/>
    <property type="molecule type" value="Genomic_DNA"/>
</dbReference>
<dbReference type="Gene3D" id="2.130.10.10">
    <property type="entry name" value="YVTN repeat-like/Quinoprotein amine dehydrogenase"/>
    <property type="match status" value="1"/>
</dbReference>
<dbReference type="PANTHER" id="PTHR47197">
    <property type="entry name" value="PROTEIN NIRF"/>
    <property type="match status" value="1"/>
</dbReference>
<protein>
    <recommendedName>
        <fullName evidence="2">Cell surface protein</fullName>
    </recommendedName>
</protein>
<proteinExistence type="predicted"/>
<dbReference type="PANTHER" id="PTHR47197:SF3">
    <property type="entry name" value="DIHYDRO-HEME D1 DEHYDROGENASE"/>
    <property type="match status" value="1"/>
</dbReference>
<dbReference type="AlphaFoldDB" id="A0A644ZK44"/>
<dbReference type="InterPro" id="IPR015943">
    <property type="entry name" value="WD40/YVTN_repeat-like_dom_sf"/>
</dbReference>
<dbReference type="SUPFAM" id="SSF63829">
    <property type="entry name" value="Calcium-dependent phosphotriesterase"/>
    <property type="match status" value="1"/>
</dbReference>
<sequence length="352" mass="38540">MNKWLIILILALSFYSCTNDEFGEVNTSDETPSAFHNGAFVICEGLFNSGGGDVSWIDFDNDTISNEVFRSVNGFPPGDIPFHMALSGSNIFLTVNNSGKVYMLSDNFEVVKTIEGIASPREICAGSGNRMFVSSLYKPYIYVIDAEQGILNDSIYTERPVENLLLHAGKLWATHWSKLVSTQTNNALLVIDTASLQLIDSVIIGVEPNSMSIDKNGFIWVLCSGGYDHIETAEFVIVDPLTHSVMRTIPFNSSSDYPSAMVMNASRDSVYFINQHVFKMSVDAVSVPASSFVNASGNTYYRLAVNTVDNSLWVSDAGDYIHAGQVLHYSPAGNLLGPFNAGVVPGYVIFRE</sequence>
<reference evidence="1" key="1">
    <citation type="submission" date="2019-08" db="EMBL/GenBank/DDBJ databases">
        <authorList>
            <person name="Kucharzyk K."/>
            <person name="Murdoch R.W."/>
            <person name="Higgins S."/>
            <person name="Loffler F."/>
        </authorList>
    </citation>
    <scope>NUCLEOTIDE SEQUENCE</scope>
</reference>
<dbReference type="InterPro" id="IPR051200">
    <property type="entry name" value="Host-pathogen_enzymatic-act"/>
</dbReference>
<name>A0A644ZK44_9ZZZZ</name>